<dbReference type="FunFam" id="1.25.40.10:FF:000184">
    <property type="entry name" value="Pentatricopeptide repeat-containing protein, chloroplastic"/>
    <property type="match status" value="1"/>
</dbReference>
<dbReference type="GO" id="GO:0009451">
    <property type="term" value="P:RNA modification"/>
    <property type="evidence" value="ECO:0007669"/>
    <property type="project" value="InterPro"/>
</dbReference>
<feature type="repeat" description="PPR" evidence="2">
    <location>
        <begin position="217"/>
        <end position="251"/>
    </location>
</feature>
<evidence type="ECO:0000259" key="3">
    <source>
        <dbReference type="Pfam" id="PF14432"/>
    </source>
</evidence>
<organism evidence="4 5">
    <name type="scientific">Kingdonia uniflora</name>
    <dbReference type="NCBI Taxonomy" id="39325"/>
    <lineage>
        <taxon>Eukaryota</taxon>
        <taxon>Viridiplantae</taxon>
        <taxon>Streptophyta</taxon>
        <taxon>Embryophyta</taxon>
        <taxon>Tracheophyta</taxon>
        <taxon>Spermatophyta</taxon>
        <taxon>Magnoliopsida</taxon>
        <taxon>Ranunculales</taxon>
        <taxon>Circaeasteraceae</taxon>
        <taxon>Kingdonia</taxon>
    </lineage>
</organism>
<dbReference type="Pfam" id="PF14432">
    <property type="entry name" value="DYW_deaminase"/>
    <property type="match status" value="1"/>
</dbReference>
<feature type="repeat" description="PPR" evidence="2">
    <location>
        <begin position="15"/>
        <end position="49"/>
    </location>
</feature>
<dbReference type="Gene3D" id="1.25.40.10">
    <property type="entry name" value="Tetratricopeptide repeat domain"/>
    <property type="match status" value="2"/>
</dbReference>
<dbReference type="Pfam" id="PF13041">
    <property type="entry name" value="PPR_2"/>
    <property type="match status" value="2"/>
</dbReference>
<sequence length="528" mass="59908">MDYAHSIFRRLDDPGSFQFNTMIRGYAKNCDPNASILMYVEMQGREVEPDNFTYPSLLKACSLLSLKEGMQIHGHVVKFGFDTNIFVQNSLISFYGKCGETKLCCKVFELMDQKSVASWSALISSHAKVGLWSECLELFGDMCRDGKFRADESTLVGVLSSCANTGDLNLGRCTHGSLLRTFNGLNIVVETSLIDMYVKCGSLNKGKSLFEEMAVKNKLTYSVMVSGLANHGRAEEAITVFSDMLEEGFEPDDITYVGVLRACSSAGLVNRGHQYFDMMRLEHWIEPTVQHYGCMVDLVARAGMLNEAYEIIKNMPMEPNDVVWRSLLSACKIHGDVKLGEIAADNLSRLDSCNPSDYLLLSNIYAQDQRWDDAAIIRKEAVLRGLNQVPGFSLVEVKSKMHKFVSQDKSHPDSDAVYEMICQMEWQLRFEGYSADTSEVLLFNVDEEEKRQQLSAHSQKLAIAFALIHTCESSTIRIVRNLRMCNDCHKYTRLISKIFERRIIVKERKRFHQFEDGVCSCKESKDYW</sequence>
<dbReference type="InterPro" id="IPR032867">
    <property type="entry name" value="DYW_dom"/>
</dbReference>
<dbReference type="InterPro" id="IPR046960">
    <property type="entry name" value="PPR_At4g14850-like_plant"/>
</dbReference>
<dbReference type="InterPro" id="IPR046848">
    <property type="entry name" value="E_motif"/>
</dbReference>
<keyword evidence="1" id="KW-0677">Repeat</keyword>
<comment type="caution">
    <text evidence="4">The sequence shown here is derived from an EMBL/GenBank/DDBJ whole genome shotgun (WGS) entry which is preliminary data.</text>
</comment>
<dbReference type="Proteomes" id="UP000541444">
    <property type="component" value="Unassembled WGS sequence"/>
</dbReference>
<feature type="repeat" description="PPR" evidence="2">
    <location>
        <begin position="115"/>
        <end position="149"/>
    </location>
</feature>
<name>A0A7J7M1D4_9MAGN</name>
<evidence type="ECO:0000256" key="1">
    <source>
        <dbReference type="ARBA" id="ARBA00022737"/>
    </source>
</evidence>
<dbReference type="FunFam" id="1.25.40.10:FF:000427">
    <property type="entry name" value="Pentatricopeptide repeat-containing protein chloroplastic"/>
    <property type="match status" value="1"/>
</dbReference>
<dbReference type="OrthoDB" id="736572at2759"/>
<dbReference type="EMBL" id="JACGCM010001844">
    <property type="protein sequence ID" value="KAF6148652.1"/>
    <property type="molecule type" value="Genomic_DNA"/>
</dbReference>
<dbReference type="PANTHER" id="PTHR47926">
    <property type="entry name" value="PENTATRICOPEPTIDE REPEAT-CONTAINING PROTEIN"/>
    <property type="match status" value="1"/>
</dbReference>
<dbReference type="InterPro" id="IPR011990">
    <property type="entry name" value="TPR-like_helical_dom_sf"/>
</dbReference>
<evidence type="ECO:0000256" key="2">
    <source>
        <dbReference type="PROSITE-ProRule" id="PRU00708"/>
    </source>
</evidence>
<reference evidence="4 5" key="1">
    <citation type="journal article" date="2020" name="IScience">
        <title>Genome Sequencing of the Endangered Kingdonia uniflora (Circaeasteraceae, Ranunculales) Reveals Potential Mechanisms of Evolutionary Specialization.</title>
        <authorList>
            <person name="Sun Y."/>
            <person name="Deng T."/>
            <person name="Zhang A."/>
            <person name="Moore M.J."/>
            <person name="Landis J.B."/>
            <person name="Lin N."/>
            <person name="Zhang H."/>
            <person name="Zhang X."/>
            <person name="Huang J."/>
            <person name="Zhang X."/>
            <person name="Sun H."/>
            <person name="Wang H."/>
        </authorList>
    </citation>
    <scope>NUCLEOTIDE SEQUENCE [LARGE SCALE GENOMIC DNA]</scope>
    <source>
        <strain evidence="4">TB1705</strain>
        <tissue evidence="4">Leaf</tissue>
    </source>
</reference>
<protein>
    <recommendedName>
        <fullName evidence="3">DYW domain-containing protein</fullName>
    </recommendedName>
</protein>
<dbReference type="PROSITE" id="PS51375">
    <property type="entry name" value="PPR"/>
    <property type="match status" value="3"/>
</dbReference>
<keyword evidence="5" id="KW-1185">Reference proteome</keyword>
<evidence type="ECO:0000313" key="4">
    <source>
        <dbReference type="EMBL" id="KAF6148652.1"/>
    </source>
</evidence>
<dbReference type="GO" id="GO:0008270">
    <property type="term" value="F:zinc ion binding"/>
    <property type="evidence" value="ECO:0007669"/>
    <property type="project" value="InterPro"/>
</dbReference>
<accession>A0A7J7M1D4</accession>
<gene>
    <name evidence="4" type="ORF">GIB67_042611</name>
</gene>
<dbReference type="NCBIfam" id="TIGR00756">
    <property type="entry name" value="PPR"/>
    <property type="match status" value="4"/>
</dbReference>
<proteinExistence type="predicted"/>
<dbReference type="InterPro" id="IPR002885">
    <property type="entry name" value="PPR_rpt"/>
</dbReference>
<evidence type="ECO:0000313" key="5">
    <source>
        <dbReference type="Proteomes" id="UP000541444"/>
    </source>
</evidence>
<dbReference type="Pfam" id="PF01535">
    <property type="entry name" value="PPR"/>
    <property type="match status" value="4"/>
</dbReference>
<dbReference type="AlphaFoldDB" id="A0A7J7M1D4"/>
<feature type="domain" description="DYW" evidence="3">
    <location>
        <begin position="432"/>
        <end position="523"/>
    </location>
</feature>
<dbReference type="GO" id="GO:0003723">
    <property type="term" value="F:RNA binding"/>
    <property type="evidence" value="ECO:0007669"/>
    <property type="project" value="InterPro"/>
</dbReference>
<dbReference type="PANTHER" id="PTHR47926:SF400">
    <property type="entry name" value="PENTACOTRIPEPTIDE-REPEAT REGION OF PRORP DOMAIN-CONTAINING PROTEIN"/>
    <property type="match status" value="1"/>
</dbReference>
<dbReference type="Pfam" id="PF20431">
    <property type="entry name" value="E_motif"/>
    <property type="match status" value="1"/>
</dbReference>